<dbReference type="FunFam" id="3.40.1610.10:FF:000001">
    <property type="entry name" value="Hydantoinase, putative"/>
    <property type="match status" value="1"/>
</dbReference>
<feature type="domain" description="Hydantoinase/oxoprolinase N-terminal" evidence="2">
    <location>
        <begin position="24"/>
        <end position="198"/>
    </location>
</feature>
<dbReference type="HOGENOM" id="CLU_007154_0_0_1"/>
<feature type="domain" description="S-Me-THD N-terminal" evidence="3">
    <location>
        <begin position="619"/>
        <end position="702"/>
    </location>
</feature>
<dbReference type="InterPro" id="IPR027479">
    <property type="entry name" value="S-Me-THD_N_sf"/>
</dbReference>
<feature type="domain" description="S-Me-THD N-terminal" evidence="3">
    <location>
        <begin position="735"/>
        <end position="898"/>
    </location>
</feature>
<sequence>MVEPAIHLIDEVDMPLGDSRPVLRLGVDVGGTNTDAVLLNTSEGSRRGHVLASAKHLTTPDVTQGIQNAIQDVLDQVPDATTTIQAVSIGTTHFVNALVERNRARLDRVAVIRLCGPFTHGTPPFVGFPRELRELLEGPCFLVSGGLQIDGSEIASVIATEIESTCEKIKEQALAIISVFSPIDFTLKQEEHAASIVRGKLPNVDIVCSKAVAHIGLLERENATILNASLLRYAKKTVAGFQRATRALHLRCPVFITSNDGTLLDCAQAAKLPIRTFSSGPTNSMRGAAFLASLESDVSKQSALVIDIGGTTTDIGMLLFVPSGFPRQAAAHHELCGVLLNFSMPHVTSIGLGGGSLVRQDSVTKRVTVGPDSVGHRITAEARIFNGSTLTATDIAVAAGRASIGDASRVEGLDKSLIDAAQQAIKTMLKDTLDAMKTSAADVPVYLVGGGSILAPDELAGVSRVHRFPHYDVANAVGAAIAQISGTVDSFEDVSSTPVSAVQRAVEAKAIARAVASGADPNRVAIVESEVIPIAYTTGRCRFYVKAAGDWSGNAIPDEIEGDDLDSDSAGSSEDAGVLAQATTSVAAPAGSYALDTAAGVLSYQPKVTGSEWFISEVDLEWIADGCYVLGCGGGGSPLHIFMELREMVRAGEVIRVVDLASLAPDALVGWGGVLGSPEVSSERLLGNDEDAGVLAQATTSVAAPAGSYALDTAAGVLSYQPKVTGSEWFISEVDLEWIADGCYVLGCGGGGSPLHIFMELREMVRAGEVIRVVDLASLAPDALVGWGGVLGSPEVSSERLLGNEYKEASGDLWSFMGITKPDALCGLEIGGGNGMINMITAATKNYDIPIVDGDFMGRAYPTWSQTTANVYDESGRALKSLPSAISSGDGNVMFMTKAKKDTDVDASFRAACIEMGTHVGLASRPLRAKDLGVCMIVNTVSLSWRIGKAIALARKQSNIGQIGQVIVDAVGGPKTAKVLFSGKITDVRRRLHKGHTIGEVVITALSSGEDTDDNNPKERFSGTLVIPFKNENLYAEHTTQDGQTTTMLATVPDLISVLDAQNGSALGTPEYKYGLRVLSSG</sequence>
<evidence type="ECO:0008006" key="7">
    <source>
        <dbReference type="Google" id="ProtNLM"/>
    </source>
</evidence>
<dbReference type="SUPFAM" id="SSF160991">
    <property type="entry name" value="CV3147-like"/>
    <property type="match status" value="2"/>
</dbReference>
<protein>
    <recommendedName>
        <fullName evidence="7">Hydantoinase</fullName>
    </recommendedName>
</protein>
<dbReference type="Pfam" id="PF05378">
    <property type="entry name" value="Hydant_A_N"/>
    <property type="match status" value="1"/>
</dbReference>
<dbReference type="AlphaFoldDB" id="A0A0C9SS87"/>
<dbReference type="EMBL" id="KN819389">
    <property type="protein sequence ID" value="KIJ11029.1"/>
    <property type="molecule type" value="Genomic_DNA"/>
</dbReference>
<dbReference type="Gene3D" id="3.40.1610.10">
    <property type="entry name" value="CV3147-like domain"/>
    <property type="match status" value="2"/>
</dbReference>
<dbReference type="OrthoDB" id="5404895at2759"/>
<evidence type="ECO:0000259" key="2">
    <source>
        <dbReference type="Pfam" id="PF05378"/>
    </source>
</evidence>
<dbReference type="InterPro" id="IPR010318">
    <property type="entry name" value="S-Me-THD_N"/>
</dbReference>
<dbReference type="Gene3D" id="2.40.390.10">
    <property type="entry name" value="CV3147-like"/>
    <property type="match status" value="1"/>
</dbReference>
<dbReference type="InterPro" id="IPR045079">
    <property type="entry name" value="Oxoprolinase-like"/>
</dbReference>
<dbReference type="Proteomes" id="UP000053647">
    <property type="component" value="Unassembled WGS sequence"/>
</dbReference>
<reference evidence="6" key="2">
    <citation type="submission" date="2015-01" db="EMBL/GenBank/DDBJ databases">
        <title>Evolutionary Origins and Diversification of the Mycorrhizal Mutualists.</title>
        <authorList>
            <consortium name="DOE Joint Genome Institute"/>
            <consortium name="Mycorrhizal Genomics Consortium"/>
            <person name="Kohler A."/>
            <person name="Kuo A."/>
            <person name="Nagy L.G."/>
            <person name="Floudas D."/>
            <person name="Copeland A."/>
            <person name="Barry K.W."/>
            <person name="Cichocki N."/>
            <person name="Veneault-Fourrey C."/>
            <person name="LaButti K."/>
            <person name="Lindquist E.A."/>
            <person name="Lipzen A."/>
            <person name="Lundell T."/>
            <person name="Morin E."/>
            <person name="Murat C."/>
            <person name="Riley R."/>
            <person name="Ohm R."/>
            <person name="Sun H."/>
            <person name="Tunlid A."/>
            <person name="Henrissat B."/>
            <person name="Grigoriev I.V."/>
            <person name="Hibbett D.S."/>
            <person name="Martin F."/>
        </authorList>
    </citation>
    <scope>NUCLEOTIDE SEQUENCE [LARGE SCALE GENOMIC DNA]</scope>
    <source>
        <strain evidence="6">ATCC 200175</strain>
    </source>
</reference>
<dbReference type="InterPro" id="IPR043129">
    <property type="entry name" value="ATPase_NBD"/>
</dbReference>
<gene>
    <name evidence="5" type="ORF">PAXINDRAFT_16051</name>
</gene>
<dbReference type="Gene3D" id="3.30.420.40">
    <property type="match status" value="1"/>
</dbReference>
<dbReference type="PANTHER" id="PTHR11365">
    <property type="entry name" value="5-OXOPROLINASE RELATED"/>
    <property type="match status" value="1"/>
</dbReference>
<evidence type="ECO:0000313" key="5">
    <source>
        <dbReference type="EMBL" id="KIJ11029.1"/>
    </source>
</evidence>
<dbReference type="InterPro" id="IPR008040">
    <property type="entry name" value="Hydant_A_N"/>
</dbReference>
<evidence type="ECO:0000259" key="4">
    <source>
        <dbReference type="Pfam" id="PF20906"/>
    </source>
</evidence>
<evidence type="ECO:0000259" key="1">
    <source>
        <dbReference type="Pfam" id="PF01968"/>
    </source>
</evidence>
<dbReference type="PANTHER" id="PTHR11365:SF10">
    <property type="entry name" value="HYDANTOINASE_OXOPROLINASE"/>
    <property type="match status" value="1"/>
</dbReference>
<dbReference type="InterPro" id="IPR024071">
    <property type="entry name" value="S-Me-THD_C_sf"/>
</dbReference>
<dbReference type="GO" id="GO:0016787">
    <property type="term" value="F:hydrolase activity"/>
    <property type="evidence" value="ECO:0007669"/>
    <property type="project" value="InterPro"/>
</dbReference>
<organism evidence="5 6">
    <name type="scientific">Paxillus involutus ATCC 200175</name>
    <dbReference type="NCBI Taxonomy" id="664439"/>
    <lineage>
        <taxon>Eukaryota</taxon>
        <taxon>Fungi</taxon>
        <taxon>Dikarya</taxon>
        <taxon>Basidiomycota</taxon>
        <taxon>Agaricomycotina</taxon>
        <taxon>Agaricomycetes</taxon>
        <taxon>Agaricomycetidae</taxon>
        <taxon>Boletales</taxon>
        <taxon>Paxilineae</taxon>
        <taxon>Paxillaceae</taxon>
        <taxon>Paxillus</taxon>
    </lineage>
</organism>
<name>A0A0C9SS87_PAXIN</name>
<feature type="domain" description="S-Me-THD-like C-terminal" evidence="4">
    <location>
        <begin position="902"/>
        <end position="1078"/>
    </location>
</feature>
<accession>A0A0C9SS87</accession>
<feature type="domain" description="Hydantoinase A/oxoprolinase" evidence="1">
    <location>
        <begin position="220"/>
        <end position="434"/>
    </location>
</feature>
<evidence type="ECO:0000313" key="6">
    <source>
        <dbReference type="Proteomes" id="UP000053647"/>
    </source>
</evidence>
<keyword evidence="6" id="KW-1185">Reference proteome</keyword>
<dbReference type="InterPro" id="IPR002821">
    <property type="entry name" value="Hydantoinase_A"/>
</dbReference>
<proteinExistence type="predicted"/>
<reference evidence="5 6" key="1">
    <citation type="submission" date="2014-06" db="EMBL/GenBank/DDBJ databases">
        <authorList>
            <consortium name="DOE Joint Genome Institute"/>
            <person name="Kuo A."/>
            <person name="Kohler A."/>
            <person name="Nagy L.G."/>
            <person name="Floudas D."/>
            <person name="Copeland A."/>
            <person name="Barry K.W."/>
            <person name="Cichocki N."/>
            <person name="Veneault-Fourrey C."/>
            <person name="LaButti K."/>
            <person name="Lindquist E.A."/>
            <person name="Lipzen A."/>
            <person name="Lundell T."/>
            <person name="Morin E."/>
            <person name="Murat C."/>
            <person name="Sun H."/>
            <person name="Tunlid A."/>
            <person name="Henrissat B."/>
            <person name="Grigoriev I.V."/>
            <person name="Hibbett D.S."/>
            <person name="Martin F."/>
            <person name="Nordberg H.P."/>
            <person name="Cantor M.N."/>
            <person name="Hua S.X."/>
        </authorList>
    </citation>
    <scope>NUCLEOTIDE SEQUENCE [LARGE SCALE GENOMIC DNA]</scope>
    <source>
        <strain evidence="5 6">ATCC 200175</strain>
    </source>
</reference>
<dbReference type="InterPro" id="IPR048350">
    <property type="entry name" value="S-Me-THD-like_C"/>
</dbReference>
<dbReference type="Pfam" id="PF20906">
    <property type="entry name" value="S-Me-THD_C"/>
    <property type="match status" value="1"/>
</dbReference>
<dbReference type="SUPFAM" id="SSF53067">
    <property type="entry name" value="Actin-like ATPase domain"/>
    <property type="match status" value="2"/>
</dbReference>
<evidence type="ECO:0000259" key="3">
    <source>
        <dbReference type="Pfam" id="PF06032"/>
    </source>
</evidence>
<dbReference type="Pfam" id="PF01968">
    <property type="entry name" value="Hydantoinase_A"/>
    <property type="match status" value="1"/>
</dbReference>
<dbReference type="Pfam" id="PF06032">
    <property type="entry name" value="S-Me-THD_N"/>
    <property type="match status" value="2"/>
</dbReference>